<evidence type="ECO:0008006" key="6">
    <source>
        <dbReference type="Google" id="ProtNLM"/>
    </source>
</evidence>
<protein>
    <recommendedName>
        <fullName evidence="6">Short-chain dehydrogenase</fullName>
    </recommendedName>
</protein>
<keyword evidence="3" id="KW-0560">Oxidoreductase</keyword>
<sequence>MPSISNHSVLVIGGSSGIGHAVAQLALDQNTRVFISSSNPTRISSAVNSIREKFPDGRIEGFPCDLKSAQAESNLEKLLTQVVAANGGQLLDHIVFTAGDALPIKALTDIDHDFIHDAGKVRFVGPLLVGKLAPRFLKQSYTSSFTLTGGTIARKPSPGWSIAAGYMAGLEGMTKNLALDLKPIRVNLVLPGGVDTDLWGTVEERKDTMEMLKKISFQDKVASAAEVAESYIYLLRDTNATGSTVTTDGGGILI</sequence>
<keyword evidence="5" id="KW-1185">Reference proteome</keyword>
<evidence type="ECO:0000256" key="3">
    <source>
        <dbReference type="ARBA" id="ARBA00023002"/>
    </source>
</evidence>
<dbReference type="OrthoDB" id="294295at2759"/>
<dbReference type="CDD" id="cd05233">
    <property type="entry name" value="SDR_c"/>
    <property type="match status" value="1"/>
</dbReference>
<dbReference type="Pfam" id="PF23441">
    <property type="entry name" value="SDR"/>
    <property type="match status" value="1"/>
</dbReference>
<dbReference type="EMBL" id="CP055902">
    <property type="protein sequence ID" value="QKX61554.1"/>
    <property type="molecule type" value="Genomic_DNA"/>
</dbReference>
<dbReference type="GO" id="GO:0016491">
    <property type="term" value="F:oxidoreductase activity"/>
    <property type="evidence" value="ECO:0007669"/>
    <property type="project" value="UniProtKB-KW"/>
</dbReference>
<reference evidence="5" key="1">
    <citation type="submission" date="2020-06" db="EMBL/GenBank/DDBJ databases">
        <title>A chromosome-scale genome assembly of Talaromyces rugulosus W13939.</title>
        <authorList>
            <person name="Wang B."/>
            <person name="Guo L."/>
            <person name="Ye K."/>
            <person name="Wang L."/>
        </authorList>
    </citation>
    <scope>NUCLEOTIDE SEQUENCE [LARGE SCALE GENOMIC DNA]</scope>
    <source>
        <strain evidence="5">W13939</strain>
    </source>
</reference>
<accession>A0A7H8R594</accession>
<dbReference type="AlphaFoldDB" id="A0A7H8R594"/>
<dbReference type="GeneID" id="55996194"/>
<evidence type="ECO:0000313" key="4">
    <source>
        <dbReference type="EMBL" id="QKX61554.1"/>
    </source>
</evidence>
<gene>
    <name evidence="4" type="ORF">TRUGW13939_08706</name>
</gene>
<evidence type="ECO:0000313" key="5">
    <source>
        <dbReference type="Proteomes" id="UP000509510"/>
    </source>
</evidence>
<evidence type="ECO:0000256" key="1">
    <source>
        <dbReference type="ARBA" id="ARBA00006484"/>
    </source>
</evidence>
<organism evidence="4 5">
    <name type="scientific">Talaromyces rugulosus</name>
    <name type="common">Penicillium rugulosum</name>
    <dbReference type="NCBI Taxonomy" id="121627"/>
    <lineage>
        <taxon>Eukaryota</taxon>
        <taxon>Fungi</taxon>
        <taxon>Dikarya</taxon>
        <taxon>Ascomycota</taxon>
        <taxon>Pezizomycotina</taxon>
        <taxon>Eurotiomycetes</taxon>
        <taxon>Eurotiomycetidae</taxon>
        <taxon>Eurotiales</taxon>
        <taxon>Trichocomaceae</taxon>
        <taxon>Talaromyces</taxon>
        <taxon>Talaromyces sect. Islandici</taxon>
    </lineage>
</organism>
<dbReference type="PANTHER" id="PTHR43477:SF1">
    <property type="entry name" value="DIHYDROANTICAPSIN 7-DEHYDROGENASE"/>
    <property type="match status" value="1"/>
</dbReference>
<dbReference type="KEGG" id="trg:TRUGW13939_08706"/>
<dbReference type="RefSeq" id="XP_035347728.1">
    <property type="nucleotide sequence ID" value="XM_035491835.1"/>
</dbReference>
<evidence type="ECO:0000256" key="2">
    <source>
        <dbReference type="ARBA" id="ARBA00022857"/>
    </source>
</evidence>
<dbReference type="PRINTS" id="PR00081">
    <property type="entry name" value="GDHRDH"/>
</dbReference>
<proteinExistence type="inferred from homology"/>
<dbReference type="Gene3D" id="3.40.50.720">
    <property type="entry name" value="NAD(P)-binding Rossmann-like Domain"/>
    <property type="match status" value="1"/>
</dbReference>
<dbReference type="PANTHER" id="PTHR43477">
    <property type="entry name" value="DIHYDROANTICAPSIN 7-DEHYDROGENASE"/>
    <property type="match status" value="1"/>
</dbReference>
<keyword evidence="2" id="KW-0521">NADP</keyword>
<dbReference type="SUPFAM" id="SSF51735">
    <property type="entry name" value="NAD(P)-binding Rossmann-fold domains"/>
    <property type="match status" value="1"/>
</dbReference>
<dbReference type="InterPro" id="IPR051122">
    <property type="entry name" value="SDR_DHRS6-like"/>
</dbReference>
<dbReference type="InterPro" id="IPR036291">
    <property type="entry name" value="NAD(P)-bd_dom_sf"/>
</dbReference>
<dbReference type="Proteomes" id="UP000509510">
    <property type="component" value="Chromosome V"/>
</dbReference>
<name>A0A7H8R594_TALRU</name>
<dbReference type="InterPro" id="IPR002347">
    <property type="entry name" value="SDR_fam"/>
</dbReference>
<comment type="similarity">
    <text evidence="1">Belongs to the short-chain dehydrogenases/reductases (SDR) family.</text>
</comment>
<dbReference type="InterPro" id="IPR057571">
    <property type="entry name" value="SDR_PhqE-like"/>
</dbReference>